<evidence type="ECO:0000313" key="2">
    <source>
        <dbReference type="EMBL" id="GJT65779.1"/>
    </source>
</evidence>
<reference evidence="2" key="1">
    <citation type="journal article" date="2022" name="Int. J. Mol. Sci.">
        <title>Draft Genome of Tanacetum Coccineum: Genomic Comparison of Closely Related Tanacetum-Family Plants.</title>
        <authorList>
            <person name="Yamashiro T."/>
            <person name="Shiraishi A."/>
            <person name="Nakayama K."/>
            <person name="Satake H."/>
        </authorList>
    </citation>
    <scope>NUCLEOTIDE SEQUENCE</scope>
</reference>
<protein>
    <recommendedName>
        <fullName evidence="4">Retrotransposon gag domain-containing protein</fullName>
    </recommendedName>
</protein>
<organism evidence="2 3">
    <name type="scientific">Tanacetum coccineum</name>
    <dbReference type="NCBI Taxonomy" id="301880"/>
    <lineage>
        <taxon>Eukaryota</taxon>
        <taxon>Viridiplantae</taxon>
        <taxon>Streptophyta</taxon>
        <taxon>Embryophyta</taxon>
        <taxon>Tracheophyta</taxon>
        <taxon>Spermatophyta</taxon>
        <taxon>Magnoliopsida</taxon>
        <taxon>eudicotyledons</taxon>
        <taxon>Gunneridae</taxon>
        <taxon>Pentapetalae</taxon>
        <taxon>asterids</taxon>
        <taxon>campanulids</taxon>
        <taxon>Asterales</taxon>
        <taxon>Asteraceae</taxon>
        <taxon>Asteroideae</taxon>
        <taxon>Anthemideae</taxon>
        <taxon>Anthemidinae</taxon>
        <taxon>Tanacetum</taxon>
    </lineage>
</organism>
<dbReference type="Proteomes" id="UP001151760">
    <property type="component" value="Unassembled WGS sequence"/>
</dbReference>
<dbReference type="EMBL" id="BQNB010017660">
    <property type="protein sequence ID" value="GJT65779.1"/>
    <property type="molecule type" value="Genomic_DNA"/>
</dbReference>
<feature type="region of interest" description="Disordered" evidence="1">
    <location>
        <begin position="119"/>
        <end position="146"/>
    </location>
</feature>
<gene>
    <name evidence="2" type="ORF">Tco_1017259</name>
</gene>
<evidence type="ECO:0000256" key="1">
    <source>
        <dbReference type="SAM" id="MobiDB-lite"/>
    </source>
</evidence>
<evidence type="ECO:0008006" key="4">
    <source>
        <dbReference type="Google" id="ProtNLM"/>
    </source>
</evidence>
<name>A0ABQ5FS18_9ASTR</name>
<sequence>MFMSSGSSDRDALSKLLQMGTVAEYQSEFEILINRLTGISEYLLKSFYISGLKPALQYLLSRSNPTTLGEAFSLARAAEARFTNLQLLKLLRSNPTTLGEAFFRALIIDARFENKNNQAVDNNVDEEGKNVKDQQVSEGDDGTNNDDISYMRQPIEDEAWFLAHETDYPNVNEKKADHGNNESTQENRVLKGRDVSDDKSRKVLSVTPWVAEGGRRVLCYVQGSRRRKRKKSVGCSSGRWDYTLFGASVFPLFNPGPGSFAHQRIWDPEIKIFLDDTLRAKWFRMSGECYALSLG</sequence>
<accession>A0ABQ5FS18</accession>
<comment type="caution">
    <text evidence="2">The sequence shown here is derived from an EMBL/GenBank/DDBJ whole genome shotgun (WGS) entry which is preliminary data.</text>
</comment>
<keyword evidence="3" id="KW-1185">Reference proteome</keyword>
<proteinExistence type="predicted"/>
<reference evidence="2" key="2">
    <citation type="submission" date="2022-01" db="EMBL/GenBank/DDBJ databases">
        <authorList>
            <person name="Yamashiro T."/>
            <person name="Shiraishi A."/>
            <person name="Satake H."/>
            <person name="Nakayama K."/>
        </authorList>
    </citation>
    <scope>NUCLEOTIDE SEQUENCE</scope>
</reference>
<evidence type="ECO:0000313" key="3">
    <source>
        <dbReference type="Proteomes" id="UP001151760"/>
    </source>
</evidence>